<dbReference type="Gene3D" id="3.40.50.2000">
    <property type="entry name" value="Glycogen Phosphorylase B"/>
    <property type="match status" value="1"/>
</dbReference>
<dbReference type="GO" id="GO:0032259">
    <property type="term" value="P:methylation"/>
    <property type="evidence" value="ECO:0007669"/>
    <property type="project" value="UniProtKB-KW"/>
</dbReference>
<dbReference type="InterPro" id="IPR029489">
    <property type="entry name" value="OGT/SEC/SPY_C"/>
</dbReference>
<feature type="compositionally biased region" description="Low complexity" evidence="6">
    <location>
        <begin position="413"/>
        <end position="424"/>
    </location>
</feature>
<feature type="compositionally biased region" description="Gly residues" evidence="6">
    <location>
        <begin position="243"/>
        <end position="254"/>
    </location>
</feature>
<dbReference type="AlphaFoldDB" id="D7FK50"/>
<keyword evidence="8" id="KW-0489">Methyltransferase</keyword>
<keyword evidence="4" id="KW-0677">Repeat</keyword>
<evidence type="ECO:0000259" key="7">
    <source>
        <dbReference type="Pfam" id="PF13844"/>
    </source>
</evidence>
<evidence type="ECO:0000256" key="4">
    <source>
        <dbReference type="ARBA" id="ARBA00022737"/>
    </source>
</evidence>
<dbReference type="Gene3D" id="3.40.50.11380">
    <property type="match status" value="1"/>
</dbReference>
<keyword evidence="9" id="KW-1185">Reference proteome</keyword>
<feature type="domain" description="O-GlcNAc transferase C-terminal" evidence="7">
    <location>
        <begin position="573"/>
        <end position="658"/>
    </location>
</feature>
<protein>
    <submittedName>
        <fullName evidence="8">Methyltransferase</fullName>
    </submittedName>
</protein>
<evidence type="ECO:0000256" key="2">
    <source>
        <dbReference type="ARBA" id="ARBA00022676"/>
    </source>
</evidence>
<evidence type="ECO:0000313" key="8">
    <source>
        <dbReference type="EMBL" id="CBJ29260.1"/>
    </source>
</evidence>
<keyword evidence="2" id="KW-0328">Glycosyltransferase</keyword>
<evidence type="ECO:0000256" key="1">
    <source>
        <dbReference type="ARBA" id="ARBA00004922"/>
    </source>
</evidence>
<dbReference type="InParanoid" id="D7FK50"/>
<dbReference type="PANTHER" id="PTHR44835">
    <property type="entry name" value="UDP-N-ACETYLGLUCOSAMINE--PEPTIDE N-ACETYLGLUCOSAMINYLTRANSFERASE SPINDLY-RELATED"/>
    <property type="match status" value="1"/>
</dbReference>
<feature type="compositionally biased region" description="Basic and acidic residues" evidence="6">
    <location>
        <begin position="256"/>
        <end position="266"/>
    </location>
</feature>
<dbReference type="Proteomes" id="UP000002630">
    <property type="component" value="Linkage Group LG22"/>
</dbReference>
<dbReference type="InterPro" id="IPR051939">
    <property type="entry name" value="Glycosyltr_41/O-GlcNAc_trsf"/>
</dbReference>
<name>D7FK50_ECTSI</name>
<dbReference type="PANTHER" id="PTHR44835:SF1">
    <property type="entry name" value="PROTEIN O-GLCNAC TRANSFERASE"/>
    <property type="match status" value="1"/>
</dbReference>
<dbReference type="Pfam" id="PF13844">
    <property type="entry name" value="Glyco_transf_41"/>
    <property type="match status" value="1"/>
</dbReference>
<evidence type="ECO:0000256" key="6">
    <source>
        <dbReference type="SAM" id="MobiDB-lite"/>
    </source>
</evidence>
<feature type="region of interest" description="Disordered" evidence="6">
    <location>
        <begin position="224"/>
        <end position="271"/>
    </location>
</feature>
<feature type="compositionally biased region" description="Basic and acidic residues" evidence="6">
    <location>
        <begin position="389"/>
        <end position="399"/>
    </location>
</feature>
<dbReference type="EMBL" id="FN649747">
    <property type="protein sequence ID" value="CBJ29260.1"/>
    <property type="molecule type" value="Genomic_DNA"/>
</dbReference>
<dbReference type="GO" id="GO:0008168">
    <property type="term" value="F:methyltransferase activity"/>
    <property type="evidence" value="ECO:0007669"/>
    <property type="project" value="UniProtKB-KW"/>
</dbReference>
<accession>D7FK50</accession>
<dbReference type="OrthoDB" id="9991317at2759"/>
<dbReference type="eggNOG" id="ENOG502SDSU">
    <property type="taxonomic scope" value="Eukaryota"/>
</dbReference>
<evidence type="ECO:0000256" key="5">
    <source>
        <dbReference type="ARBA" id="ARBA00022803"/>
    </source>
</evidence>
<dbReference type="EMBL" id="FN648001">
    <property type="protein sequence ID" value="CBJ29260.1"/>
    <property type="molecule type" value="Genomic_DNA"/>
</dbReference>
<evidence type="ECO:0000313" key="9">
    <source>
        <dbReference type="Proteomes" id="UP000002630"/>
    </source>
</evidence>
<comment type="pathway">
    <text evidence="1">Protein modification; protein glycosylation.</text>
</comment>
<evidence type="ECO:0000256" key="3">
    <source>
        <dbReference type="ARBA" id="ARBA00022679"/>
    </source>
</evidence>
<sequence length="684" mass="74502">MYRLGRLDIQGIDCSQPSQLYSPGTILCNPSAPAAAASRAELKETWLADSTSSLMACRAFFDVSEMEYAKAACLRAVRLGGTSADEAAEVDMRLAAIAERYGHPSAAVHMYFHMMANPATNDHGRLVMSILGLTMVPPTLIGSRRTIAEFRSGWVRDLQTLRRNLATGATPGELWDPAGEVGRTPFNLAHQGGPDLDMMTSLAGVYDAAAPSLRYVAPHCRRDMGDDKAATTNQGHSERPVRIGGGGDGDGGDSQAGDKEGGRGGDDPVVNGLRSAVHHWHQAPRDLHSARRAVSQEKLDVLVYPDLGMEPLTYFLAFARLAPVQCVWWGHPVTPSTGSVDYFLSLDVELEGGQDDYLEQMVRMDVVNTAHFKQMAAWVSDLGLPSEPPGRRDNNRDKGPQSPLSFTNGGVESLSTSLPSTIKSSSNADMADVLQISVPYADLAAAEAGPTTPATAATTGVAARTHNEHDVTIGEQDAGPSCRHKYLVMGRLFKLHPDFDAAIEGILEGDKDGCVILIHETKDEEWTRVVWSRLRDVLAPRGRTPSTCMCDGLFGRLRIMHHWLYPQALRRATAVLDTFPYGGCLTVLEGLSNGVPVVTLPAKYVRGRFALAMYQQMGYTELVADDVQEYVSLAVQLGKDRDFRQKVVTKVEGAYRESLHQHHQSAQEWAAFIVRAHRGAESNR</sequence>
<reference evidence="8 9" key="1">
    <citation type="journal article" date="2010" name="Nature">
        <title>The Ectocarpus genome and the independent evolution of multicellularity in brown algae.</title>
        <authorList>
            <person name="Cock J.M."/>
            <person name="Sterck L."/>
            <person name="Rouze P."/>
            <person name="Scornet D."/>
            <person name="Allen A.E."/>
            <person name="Amoutzias G."/>
            <person name="Anthouard V."/>
            <person name="Artiguenave F."/>
            <person name="Aury J.M."/>
            <person name="Badger J.H."/>
            <person name="Beszteri B."/>
            <person name="Billiau K."/>
            <person name="Bonnet E."/>
            <person name="Bothwell J.H."/>
            <person name="Bowler C."/>
            <person name="Boyen C."/>
            <person name="Brownlee C."/>
            <person name="Carrano C.J."/>
            <person name="Charrier B."/>
            <person name="Cho G.Y."/>
            <person name="Coelho S.M."/>
            <person name="Collen J."/>
            <person name="Corre E."/>
            <person name="Da Silva C."/>
            <person name="Delage L."/>
            <person name="Delaroque N."/>
            <person name="Dittami S.M."/>
            <person name="Doulbeau S."/>
            <person name="Elias M."/>
            <person name="Farnham G."/>
            <person name="Gachon C.M."/>
            <person name="Gschloessl B."/>
            <person name="Heesch S."/>
            <person name="Jabbari K."/>
            <person name="Jubin C."/>
            <person name="Kawai H."/>
            <person name="Kimura K."/>
            <person name="Kloareg B."/>
            <person name="Kupper F.C."/>
            <person name="Lang D."/>
            <person name="Le Bail A."/>
            <person name="Leblanc C."/>
            <person name="Lerouge P."/>
            <person name="Lohr M."/>
            <person name="Lopez P.J."/>
            <person name="Martens C."/>
            <person name="Maumus F."/>
            <person name="Michel G."/>
            <person name="Miranda-Saavedra D."/>
            <person name="Morales J."/>
            <person name="Moreau H."/>
            <person name="Motomura T."/>
            <person name="Nagasato C."/>
            <person name="Napoli C.A."/>
            <person name="Nelson D.R."/>
            <person name="Nyvall-Collen P."/>
            <person name="Peters A.F."/>
            <person name="Pommier C."/>
            <person name="Potin P."/>
            <person name="Poulain J."/>
            <person name="Quesneville H."/>
            <person name="Read B."/>
            <person name="Rensing S.A."/>
            <person name="Ritter A."/>
            <person name="Rousvoal S."/>
            <person name="Samanta M."/>
            <person name="Samson G."/>
            <person name="Schroeder D.C."/>
            <person name="Segurens B."/>
            <person name="Strittmatter M."/>
            <person name="Tonon T."/>
            <person name="Tregear J.W."/>
            <person name="Valentin K."/>
            <person name="von Dassow P."/>
            <person name="Yamagishi T."/>
            <person name="Van de Peer Y."/>
            <person name="Wincker P."/>
        </authorList>
    </citation>
    <scope>NUCLEOTIDE SEQUENCE [LARGE SCALE GENOMIC DNA]</scope>
    <source>
        <strain evidence="9">Ec32 / CCAP1310/4</strain>
    </source>
</reference>
<organism evidence="8 9">
    <name type="scientific">Ectocarpus siliculosus</name>
    <name type="common">Brown alga</name>
    <name type="synonym">Conferva siliculosa</name>
    <dbReference type="NCBI Taxonomy" id="2880"/>
    <lineage>
        <taxon>Eukaryota</taxon>
        <taxon>Sar</taxon>
        <taxon>Stramenopiles</taxon>
        <taxon>Ochrophyta</taxon>
        <taxon>PX clade</taxon>
        <taxon>Phaeophyceae</taxon>
        <taxon>Ectocarpales</taxon>
        <taxon>Ectocarpaceae</taxon>
        <taxon>Ectocarpus</taxon>
    </lineage>
</organism>
<dbReference type="GO" id="GO:0016757">
    <property type="term" value="F:glycosyltransferase activity"/>
    <property type="evidence" value="ECO:0007669"/>
    <property type="project" value="UniProtKB-KW"/>
</dbReference>
<keyword evidence="5" id="KW-0802">TPR repeat</keyword>
<feature type="region of interest" description="Disordered" evidence="6">
    <location>
        <begin position="383"/>
        <end position="424"/>
    </location>
</feature>
<proteinExistence type="predicted"/>
<dbReference type="STRING" id="2880.D7FK50"/>
<gene>
    <name evidence="8" type="ORF">Esi_0140_0057</name>
</gene>
<keyword evidence="3" id="KW-0808">Transferase</keyword>